<comment type="caution">
    <text evidence="2">The sequence shown here is derived from an EMBL/GenBank/DDBJ whole genome shotgun (WGS) entry which is preliminary data.</text>
</comment>
<evidence type="ECO:0000256" key="1">
    <source>
        <dbReference type="SAM" id="MobiDB-lite"/>
    </source>
</evidence>
<reference evidence="2" key="1">
    <citation type="submission" date="2018-11" db="EMBL/GenBank/DDBJ databases">
        <authorList>
            <consortium name="Pathogen Informatics"/>
        </authorList>
    </citation>
    <scope>NUCLEOTIDE SEQUENCE</scope>
</reference>
<proteinExistence type="predicted"/>
<dbReference type="EMBL" id="CAAALY010008817">
    <property type="protein sequence ID" value="VEL10372.1"/>
    <property type="molecule type" value="Genomic_DNA"/>
</dbReference>
<feature type="region of interest" description="Disordered" evidence="1">
    <location>
        <begin position="258"/>
        <end position="309"/>
    </location>
</feature>
<evidence type="ECO:0000313" key="2">
    <source>
        <dbReference type="EMBL" id="VEL10372.1"/>
    </source>
</evidence>
<sequence length="321" mass="35006">MDSFSSLFSQTTHNYTFRSGHLASSDITILTTSHQDDSELSDHLHLEASLPTDSVHRPSMNSSMCDDNVCAQLMCAVDKEMAIDAMNHGQSTNLAPLSEAVKPVSSMTMNLEICRAEQETCITQPTVAPPAPSTLQLPVSPASKGNFRDNLPHTQLARNMTDAPQTELFASPLPANREARHTFAPFQWFNVGPLEDSAPGNKCHPVDRSKAGSVGAMKEAKEKSIQDYPIMEATHEHPKEPKNVVCEMEMNGHNLDAARDEQDDEDAEEAVYSPDHDKPASSGPIIVEGLPEASSSNQPSTGFALRPSLPQDWSFFSSSKM</sequence>
<protein>
    <submittedName>
        <fullName evidence="2">Uncharacterized protein</fullName>
    </submittedName>
</protein>
<accession>A0A3S5BN88</accession>
<evidence type="ECO:0000313" key="3">
    <source>
        <dbReference type="Proteomes" id="UP000784294"/>
    </source>
</evidence>
<keyword evidence="3" id="KW-1185">Reference proteome</keyword>
<name>A0A3S5BN88_9PLAT</name>
<gene>
    <name evidence="2" type="ORF">PXEA_LOCUS3812</name>
</gene>
<dbReference type="Proteomes" id="UP000784294">
    <property type="component" value="Unassembled WGS sequence"/>
</dbReference>
<dbReference type="AlphaFoldDB" id="A0A3S5BN88"/>
<organism evidence="2 3">
    <name type="scientific">Protopolystoma xenopodis</name>
    <dbReference type="NCBI Taxonomy" id="117903"/>
    <lineage>
        <taxon>Eukaryota</taxon>
        <taxon>Metazoa</taxon>
        <taxon>Spiralia</taxon>
        <taxon>Lophotrochozoa</taxon>
        <taxon>Platyhelminthes</taxon>
        <taxon>Monogenea</taxon>
        <taxon>Polyopisthocotylea</taxon>
        <taxon>Polystomatidea</taxon>
        <taxon>Polystomatidae</taxon>
        <taxon>Protopolystoma</taxon>
    </lineage>
</organism>